<keyword evidence="4 10" id="KW-0762">Sugar transport</keyword>
<evidence type="ECO:0000256" key="5">
    <source>
        <dbReference type="ARBA" id="ARBA00022692"/>
    </source>
</evidence>
<feature type="transmembrane region" description="Helical" evidence="8">
    <location>
        <begin position="101"/>
        <end position="119"/>
    </location>
</feature>
<feature type="transmembrane region" description="Helical" evidence="8">
    <location>
        <begin position="328"/>
        <end position="350"/>
    </location>
</feature>
<dbReference type="GO" id="GO:0009401">
    <property type="term" value="P:phosphoenolpyruvate-dependent sugar phosphotransferase system"/>
    <property type="evidence" value="ECO:0007669"/>
    <property type="project" value="InterPro"/>
</dbReference>
<feature type="transmembrane region" description="Helical" evidence="8">
    <location>
        <begin position="31"/>
        <end position="56"/>
    </location>
</feature>
<reference evidence="10 11" key="1">
    <citation type="submission" date="2019-04" db="EMBL/GenBank/DDBJ databases">
        <title>Crenobacter sp. nov.</title>
        <authorList>
            <person name="Shi S."/>
        </authorList>
    </citation>
    <scope>NUCLEOTIDE SEQUENCE [LARGE SCALE GENOMIC DNA]</scope>
    <source>
        <strain evidence="10 11">GY 70310</strain>
    </source>
</reference>
<keyword evidence="5 8" id="KW-0812">Transmembrane</keyword>
<keyword evidence="6 8" id="KW-1133">Transmembrane helix</keyword>
<evidence type="ECO:0000256" key="3">
    <source>
        <dbReference type="ARBA" id="ARBA00022475"/>
    </source>
</evidence>
<keyword evidence="11" id="KW-1185">Reference proteome</keyword>
<evidence type="ECO:0000256" key="8">
    <source>
        <dbReference type="SAM" id="Phobius"/>
    </source>
</evidence>
<keyword evidence="2" id="KW-0813">Transport</keyword>
<organism evidence="10 11">
    <name type="scientific">Crenobacter intestini</name>
    <dbReference type="NCBI Taxonomy" id="2563443"/>
    <lineage>
        <taxon>Bacteria</taxon>
        <taxon>Pseudomonadati</taxon>
        <taxon>Pseudomonadota</taxon>
        <taxon>Betaproteobacteria</taxon>
        <taxon>Neisseriales</taxon>
        <taxon>Neisseriaceae</taxon>
        <taxon>Crenobacter</taxon>
    </lineage>
</organism>
<dbReference type="Proteomes" id="UP000308891">
    <property type="component" value="Unassembled WGS sequence"/>
</dbReference>
<evidence type="ECO:0000259" key="9">
    <source>
        <dbReference type="PROSITE" id="PS51105"/>
    </source>
</evidence>
<dbReference type="PANTHER" id="PTHR33989:SF4">
    <property type="entry name" value="PTS SYSTEM N,N'-DIACETYLCHITOBIOSE-SPECIFIC EIIC COMPONENT"/>
    <property type="match status" value="1"/>
</dbReference>
<dbReference type="OrthoDB" id="1550290at2"/>
<dbReference type="InterPro" id="IPR003352">
    <property type="entry name" value="PTS_EIIC"/>
</dbReference>
<accession>A0A4T0V4A6</accession>
<evidence type="ECO:0000256" key="6">
    <source>
        <dbReference type="ARBA" id="ARBA00022989"/>
    </source>
</evidence>
<feature type="transmembrane region" description="Helical" evidence="8">
    <location>
        <begin position="301"/>
        <end position="322"/>
    </location>
</feature>
<dbReference type="InterPro" id="IPR051088">
    <property type="entry name" value="PTS_Sugar-EIIC/EIIB"/>
</dbReference>
<protein>
    <submittedName>
        <fullName evidence="10">PTS sugar transporter subunit IIC</fullName>
    </submittedName>
</protein>
<name>A0A4T0V4A6_9NEIS</name>
<dbReference type="PANTHER" id="PTHR33989">
    <property type="match status" value="1"/>
</dbReference>
<evidence type="ECO:0000256" key="4">
    <source>
        <dbReference type="ARBA" id="ARBA00022597"/>
    </source>
</evidence>
<dbReference type="RefSeq" id="WP_136551402.1">
    <property type="nucleotide sequence ID" value="NZ_STGJ01000002.1"/>
</dbReference>
<dbReference type="AlphaFoldDB" id="A0A4T0V4A6"/>
<dbReference type="GO" id="GO:0005886">
    <property type="term" value="C:plasma membrane"/>
    <property type="evidence" value="ECO:0007669"/>
    <property type="project" value="UniProtKB-SubCell"/>
</dbReference>
<evidence type="ECO:0000256" key="2">
    <source>
        <dbReference type="ARBA" id="ARBA00022448"/>
    </source>
</evidence>
<feature type="transmembrane region" description="Helical" evidence="8">
    <location>
        <begin position="267"/>
        <end position="289"/>
    </location>
</feature>
<keyword evidence="7 8" id="KW-0472">Membrane</keyword>
<feature type="transmembrane region" description="Helical" evidence="8">
    <location>
        <begin position="76"/>
        <end position="94"/>
    </location>
</feature>
<evidence type="ECO:0000256" key="1">
    <source>
        <dbReference type="ARBA" id="ARBA00004651"/>
    </source>
</evidence>
<proteinExistence type="predicted"/>
<dbReference type="PROSITE" id="PS51105">
    <property type="entry name" value="PTS_EIIC_TYPE_3"/>
    <property type="match status" value="1"/>
</dbReference>
<dbReference type="InterPro" id="IPR004501">
    <property type="entry name" value="PTS_EIIC_3"/>
</dbReference>
<keyword evidence="3" id="KW-1003">Cell membrane</keyword>
<sequence length="367" mass="39101">MSDSISCSRPWPARLGGVLAQLPILLARNSALTAAISVTIAIVPLVVLRACLLLAMYGAEYAGWQALAGHLGTLHALVFALLPLLVNVYLSLYLASRDRRLPVQGIAAGVCALLGWQLVLHPGFFGLPDNLPVAMVSAFLAACLLRRTERWQVLDAGSNHGLVEQCVNQMVTLVMVAVAGGVLAWLAGPLLFGVADALSRWSASLAPTGFVDGLLYELVRGVCWLFGVNGHHVLRETSEALIAASAQNMAAWRAGSAPLNIVSNTFFDVWCAAGGAGGTLSLALLMLWRARDRGYRRLARASLPLSLLNVNEPLVFGVPIFFNPVLALPFLLAPLAGFVLAYAATLYGWVPPLQQQVGWMVPPLLNA</sequence>
<comment type="subcellular location">
    <subcellularLocation>
        <location evidence="1">Cell membrane</location>
        <topology evidence="1">Multi-pass membrane protein</topology>
    </subcellularLocation>
</comment>
<dbReference type="Pfam" id="PF02378">
    <property type="entry name" value="PTS_EIIC"/>
    <property type="match status" value="1"/>
</dbReference>
<comment type="caution">
    <text evidence="10">The sequence shown here is derived from an EMBL/GenBank/DDBJ whole genome shotgun (WGS) entry which is preliminary data.</text>
</comment>
<feature type="domain" description="PTS EIIC type-3" evidence="9">
    <location>
        <begin position="15"/>
        <end position="367"/>
    </location>
</feature>
<feature type="transmembrane region" description="Helical" evidence="8">
    <location>
        <begin position="170"/>
        <end position="192"/>
    </location>
</feature>
<dbReference type="GO" id="GO:0008982">
    <property type="term" value="F:protein-N(PI)-phosphohistidine-sugar phosphotransferase activity"/>
    <property type="evidence" value="ECO:0007669"/>
    <property type="project" value="InterPro"/>
</dbReference>
<feature type="transmembrane region" description="Helical" evidence="8">
    <location>
        <begin position="131"/>
        <end position="149"/>
    </location>
</feature>
<evidence type="ECO:0000256" key="7">
    <source>
        <dbReference type="ARBA" id="ARBA00023136"/>
    </source>
</evidence>
<dbReference type="EMBL" id="STGJ01000002">
    <property type="protein sequence ID" value="TIC86056.1"/>
    <property type="molecule type" value="Genomic_DNA"/>
</dbReference>
<evidence type="ECO:0000313" key="11">
    <source>
        <dbReference type="Proteomes" id="UP000308891"/>
    </source>
</evidence>
<evidence type="ECO:0000313" key="10">
    <source>
        <dbReference type="EMBL" id="TIC86056.1"/>
    </source>
</evidence>
<gene>
    <name evidence="10" type="ORF">E5K04_02835</name>
</gene>